<protein>
    <recommendedName>
        <fullName evidence="5 15">Corrinoid adenosyltransferase</fullName>
        <ecNumber evidence="4 15">2.5.1.17</ecNumber>
    </recommendedName>
    <alternativeName>
        <fullName evidence="10 15">Cob(II)alamin adenosyltransferase</fullName>
    </alternativeName>
    <alternativeName>
        <fullName evidence="12 15">Cob(II)yrinic acid a,c-diamide adenosyltransferase</fullName>
    </alternativeName>
    <alternativeName>
        <fullName evidence="11 15">Cobinamide/cobalamin adenosyltransferase</fullName>
    </alternativeName>
</protein>
<keyword evidence="8 15" id="KW-0547">Nucleotide-binding</keyword>
<dbReference type="PANTHER" id="PTHR12213:SF0">
    <property type="entry name" value="CORRINOID ADENOSYLTRANSFERASE MMAB"/>
    <property type="match status" value="1"/>
</dbReference>
<feature type="domain" description="Cobalamin adenosyltransferase-like" evidence="16">
    <location>
        <begin position="7"/>
        <end position="170"/>
    </location>
</feature>
<dbReference type="InterPro" id="IPR029499">
    <property type="entry name" value="PduO-typ"/>
</dbReference>
<dbReference type="EC" id="2.5.1.17" evidence="4 15"/>
<evidence type="ECO:0000256" key="2">
    <source>
        <dbReference type="ARBA" id="ARBA00005121"/>
    </source>
</evidence>
<gene>
    <name evidence="17" type="ORF">CLH62_14365</name>
</gene>
<keyword evidence="9 15" id="KW-0067">ATP-binding</keyword>
<proteinExistence type="inferred from homology"/>
<organism evidence="17 18">
    <name type="scientific">Marinobacter guineae</name>
    <dbReference type="NCBI Taxonomy" id="432303"/>
    <lineage>
        <taxon>Bacteria</taxon>
        <taxon>Pseudomonadati</taxon>
        <taxon>Pseudomonadota</taxon>
        <taxon>Gammaproteobacteria</taxon>
        <taxon>Pseudomonadales</taxon>
        <taxon>Marinobacteraceae</taxon>
        <taxon>Marinobacter</taxon>
    </lineage>
</organism>
<dbReference type="Pfam" id="PF01923">
    <property type="entry name" value="Cob_adeno_trans"/>
    <property type="match status" value="1"/>
</dbReference>
<evidence type="ECO:0000256" key="3">
    <source>
        <dbReference type="ARBA" id="ARBA00007487"/>
    </source>
</evidence>
<name>A0A2G1VDD5_9GAMM</name>
<sequence>MVRLTKIYTKTGDKGDTGLGDGSRVAKHDLRVEAYGTVDEANSVIGLARLHVDESLDGILARIQNDLFDVGADLCTPFEENPKYPPLRLAEAKTLELEQEIDRFNADIPSLRSFILPAGNPAATHLHHARTVTRRAERIIVELKEEQQISQAVLEYMNRLSDLLFVLARYSNGKGKDDVLWVPGE</sequence>
<dbReference type="InterPro" id="IPR036451">
    <property type="entry name" value="CblAdoTrfase-like_sf"/>
</dbReference>
<comment type="similarity">
    <text evidence="3 15">Belongs to the Cob(I)alamin adenosyltransferase family.</text>
</comment>
<dbReference type="UniPathway" id="UPA00148">
    <property type="reaction ID" value="UER00233"/>
</dbReference>
<dbReference type="Gene3D" id="1.20.1200.10">
    <property type="entry name" value="Cobalamin adenosyltransferase-like"/>
    <property type="match status" value="1"/>
</dbReference>
<dbReference type="Proteomes" id="UP000229044">
    <property type="component" value="Unassembled WGS sequence"/>
</dbReference>
<dbReference type="EMBL" id="NTFI01000004">
    <property type="protein sequence ID" value="PHQ24746.1"/>
    <property type="molecule type" value="Genomic_DNA"/>
</dbReference>
<evidence type="ECO:0000256" key="1">
    <source>
        <dbReference type="ARBA" id="ARBA00004496"/>
    </source>
</evidence>
<dbReference type="GO" id="GO:0009236">
    <property type="term" value="P:cobalamin biosynthetic process"/>
    <property type="evidence" value="ECO:0007669"/>
    <property type="project" value="UniProtKB-UniRule"/>
</dbReference>
<keyword evidence="15" id="KW-0169">Cobalamin biosynthesis</keyword>
<evidence type="ECO:0000313" key="18">
    <source>
        <dbReference type="Proteomes" id="UP000229044"/>
    </source>
</evidence>
<keyword evidence="7 15" id="KW-0808">Transferase</keyword>
<evidence type="ECO:0000256" key="8">
    <source>
        <dbReference type="ARBA" id="ARBA00022741"/>
    </source>
</evidence>
<evidence type="ECO:0000256" key="15">
    <source>
        <dbReference type="RuleBase" id="RU366026"/>
    </source>
</evidence>
<accession>A0A2G1VDD5</accession>
<evidence type="ECO:0000256" key="7">
    <source>
        <dbReference type="ARBA" id="ARBA00022679"/>
    </source>
</evidence>
<dbReference type="GO" id="GO:0005524">
    <property type="term" value="F:ATP binding"/>
    <property type="evidence" value="ECO:0007669"/>
    <property type="project" value="UniProtKB-UniRule"/>
</dbReference>
<evidence type="ECO:0000256" key="11">
    <source>
        <dbReference type="ARBA" id="ARBA00033334"/>
    </source>
</evidence>
<dbReference type="InterPro" id="IPR016030">
    <property type="entry name" value="CblAdoTrfase-like"/>
</dbReference>
<comment type="catalytic activity">
    <reaction evidence="13 15">
        <text>2 cob(II)yrinate a,c diamide + reduced [electron-transfer flavoprotein] + 2 ATP = 2 adenosylcob(III)yrinate a,c-diamide + 2 triphosphate + oxidized [electron-transfer flavoprotein] + 3 H(+)</text>
        <dbReference type="Rhea" id="RHEA:11528"/>
        <dbReference type="Rhea" id="RHEA-COMP:10685"/>
        <dbReference type="Rhea" id="RHEA-COMP:10686"/>
        <dbReference type="ChEBI" id="CHEBI:15378"/>
        <dbReference type="ChEBI" id="CHEBI:18036"/>
        <dbReference type="ChEBI" id="CHEBI:30616"/>
        <dbReference type="ChEBI" id="CHEBI:57692"/>
        <dbReference type="ChEBI" id="CHEBI:58307"/>
        <dbReference type="ChEBI" id="CHEBI:58503"/>
        <dbReference type="ChEBI" id="CHEBI:58537"/>
        <dbReference type="EC" id="2.5.1.17"/>
    </reaction>
</comment>
<evidence type="ECO:0000256" key="4">
    <source>
        <dbReference type="ARBA" id="ARBA00012454"/>
    </source>
</evidence>
<dbReference type="GO" id="GO:0005737">
    <property type="term" value="C:cytoplasm"/>
    <property type="evidence" value="ECO:0007669"/>
    <property type="project" value="UniProtKB-SubCell"/>
</dbReference>
<evidence type="ECO:0000256" key="5">
    <source>
        <dbReference type="ARBA" id="ARBA00020963"/>
    </source>
</evidence>
<evidence type="ECO:0000256" key="9">
    <source>
        <dbReference type="ARBA" id="ARBA00022840"/>
    </source>
</evidence>
<evidence type="ECO:0000259" key="16">
    <source>
        <dbReference type="Pfam" id="PF01923"/>
    </source>
</evidence>
<evidence type="ECO:0000256" key="12">
    <source>
        <dbReference type="ARBA" id="ARBA00033354"/>
    </source>
</evidence>
<dbReference type="RefSeq" id="WP_099618894.1">
    <property type="nucleotide sequence ID" value="NZ_KZ319341.1"/>
</dbReference>
<evidence type="ECO:0000256" key="14">
    <source>
        <dbReference type="ARBA" id="ARBA00048692"/>
    </source>
</evidence>
<evidence type="ECO:0000313" key="17">
    <source>
        <dbReference type="EMBL" id="PHQ24746.1"/>
    </source>
</evidence>
<evidence type="ECO:0000256" key="13">
    <source>
        <dbReference type="ARBA" id="ARBA00048555"/>
    </source>
</evidence>
<dbReference type="SUPFAM" id="SSF89028">
    <property type="entry name" value="Cobalamin adenosyltransferase-like"/>
    <property type="match status" value="1"/>
</dbReference>
<dbReference type="FunFam" id="1.20.1200.10:FF:000003">
    <property type="entry name" value="ATP:cob(I)alamin adenosyltransferase"/>
    <property type="match status" value="1"/>
</dbReference>
<dbReference type="AlphaFoldDB" id="A0A2G1VDD5"/>
<dbReference type="PANTHER" id="PTHR12213">
    <property type="entry name" value="CORRINOID ADENOSYLTRANSFERASE"/>
    <property type="match status" value="1"/>
</dbReference>
<keyword evidence="18" id="KW-1185">Reference proteome</keyword>
<comment type="pathway">
    <text evidence="2 15">Cofactor biosynthesis; adenosylcobalamin biosynthesis; adenosylcobalamin from cob(II)yrinate a,c-diamide: step 2/7.</text>
</comment>
<reference evidence="17 18" key="1">
    <citation type="submission" date="2017-09" db="EMBL/GenBank/DDBJ databases">
        <title>The draft genome sequences of Marinobacter guineae M3B.</title>
        <authorList>
            <person name="Cao J."/>
        </authorList>
    </citation>
    <scope>NUCLEOTIDE SEQUENCE [LARGE SCALE GENOMIC DNA]</scope>
    <source>
        <strain evidence="17 18">M3B</strain>
    </source>
</reference>
<evidence type="ECO:0000256" key="6">
    <source>
        <dbReference type="ARBA" id="ARBA00022490"/>
    </source>
</evidence>
<dbReference type="GO" id="GO:0008817">
    <property type="term" value="F:corrinoid adenosyltransferase activity"/>
    <property type="evidence" value="ECO:0007669"/>
    <property type="project" value="UniProtKB-UniRule"/>
</dbReference>
<comment type="caution">
    <text evidence="17">The sequence shown here is derived from an EMBL/GenBank/DDBJ whole genome shotgun (WGS) entry which is preliminary data.</text>
</comment>
<comment type="subcellular location">
    <subcellularLocation>
        <location evidence="1">Cytoplasm</location>
    </subcellularLocation>
</comment>
<dbReference type="NCBIfam" id="TIGR00636">
    <property type="entry name" value="PduO_Nterm"/>
    <property type="match status" value="1"/>
</dbReference>
<comment type="catalytic activity">
    <reaction evidence="14 15">
        <text>2 cob(II)alamin + reduced [electron-transfer flavoprotein] + 2 ATP = 2 adenosylcob(III)alamin + 2 triphosphate + oxidized [electron-transfer flavoprotein] + 3 H(+)</text>
        <dbReference type="Rhea" id="RHEA:28671"/>
        <dbReference type="Rhea" id="RHEA-COMP:10685"/>
        <dbReference type="Rhea" id="RHEA-COMP:10686"/>
        <dbReference type="ChEBI" id="CHEBI:15378"/>
        <dbReference type="ChEBI" id="CHEBI:16304"/>
        <dbReference type="ChEBI" id="CHEBI:18036"/>
        <dbReference type="ChEBI" id="CHEBI:18408"/>
        <dbReference type="ChEBI" id="CHEBI:30616"/>
        <dbReference type="ChEBI" id="CHEBI:57692"/>
        <dbReference type="ChEBI" id="CHEBI:58307"/>
        <dbReference type="EC" id="2.5.1.17"/>
    </reaction>
</comment>
<keyword evidence="6" id="KW-0963">Cytoplasm</keyword>
<evidence type="ECO:0000256" key="10">
    <source>
        <dbReference type="ARBA" id="ARBA00031529"/>
    </source>
</evidence>
<dbReference type="OrthoDB" id="9778896at2"/>